<evidence type="ECO:0000256" key="9">
    <source>
        <dbReference type="RuleBase" id="RU003960"/>
    </source>
</evidence>
<name>A0ABV7FDC3_9GAMM</name>
<gene>
    <name evidence="11" type="primary">cobA</name>
    <name evidence="11" type="ORF">ACFODX_02640</name>
</gene>
<dbReference type="Proteomes" id="UP001595555">
    <property type="component" value="Unassembled WGS sequence"/>
</dbReference>
<organism evidence="11 12">
    <name type="scientific">Cellvibrio fontiphilus</name>
    <dbReference type="NCBI Taxonomy" id="1815559"/>
    <lineage>
        <taxon>Bacteria</taxon>
        <taxon>Pseudomonadati</taxon>
        <taxon>Pseudomonadota</taxon>
        <taxon>Gammaproteobacteria</taxon>
        <taxon>Cellvibrionales</taxon>
        <taxon>Cellvibrionaceae</taxon>
        <taxon>Cellvibrio</taxon>
    </lineage>
</organism>
<dbReference type="PROSITE" id="PS00840">
    <property type="entry name" value="SUMT_2"/>
    <property type="match status" value="1"/>
</dbReference>
<keyword evidence="5 9" id="KW-0808">Transferase</keyword>
<feature type="domain" description="Tetrapyrrole methylase" evidence="10">
    <location>
        <begin position="37"/>
        <end position="243"/>
    </location>
</feature>
<dbReference type="InterPro" id="IPR050161">
    <property type="entry name" value="Siro_Cobalamin_biosynth"/>
</dbReference>
<dbReference type="InterPro" id="IPR000878">
    <property type="entry name" value="4pyrrol_Mease"/>
</dbReference>
<dbReference type="EMBL" id="JBHRTF010000002">
    <property type="protein sequence ID" value="MFC3114437.1"/>
    <property type="molecule type" value="Genomic_DNA"/>
</dbReference>
<dbReference type="PROSITE" id="PS00839">
    <property type="entry name" value="SUMT_1"/>
    <property type="match status" value="1"/>
</dbReference>
<sequence length="289" mass="30979">MNNFFKASVQVLPSALVKTPGAKKTGRHTPGDKTTGKVWLVGAGPGDAELLTLKALRAINNADIIFYDYLVSEDIRALFPSHIPAHYVGKAKNQHSIKQEDLNQLLVTQAQAGLNVCRIKGGDPFVFGRGGEELLELRSAGIDAEVIPGITSASGCSTYADIPLTHRGLSQGCTFVTGHAEKSLDVNWAALAQLNHTLVFYMGLTRADEIAAQLLAGGLAADTPVAIIENGCRKDQRDIISDLHDFPAAVVREQVQSPALIIVGEVVRMKAQLQAQIWQHSSAESLLLA</sequence>
<evidence type="ECO:0000313" key="12">
    <source>
        <dbReference type="Proteomes" id="UP001595555"/>
    </source>
</evidence>
<dbReference type="CDD" id="cd11642">
    <property type="entry name" value="SUMT"/>
    <property type="match status" value="1"/>
</dbReference>
<dbReference type="EC" id="2.1.1.107" evidence="3"/>
<keyword evidence="7" id="KW-0627">Porphyrin biosynthesis</keyword>
<comment type="caution">
    <text evidence="11">The sequence shown here is derived from an EMBL/GenBank/DDBJ whole genome shotgun (WGS) entry which is preliminary data.</text>
</comment>
<keyword evidence="6" id="KW-0949">S-adenosyl-L-methionine</keyword>
<dbReference type="InterPro" id="IPR035996">
    <property type="entry name" value="4pyrrol_Methylase_sf"/>
</dbReference>
<dbReference type="NCBIfam" id="TIGR01469">
    <property type="entry name" value="cobA_cysG_Cterm"/>
    <property type="match status" value="1"/>
</dbReference>
<dbReference type="GO" id="GO:0004851">
    <property type="term" value="F:uroporphyrin-III C-methyltransferase activity"/>
    <property type="evidence" value="ECO:0007669"/>
    <property type="project" value="UniProtKB-EC"/>
</dbReference>
<dbReference type="InterPro" id="IPR014776">
    <property type="entry name" value="4pyrrole_Mease_sub2"/>
</dbReference>
<dbReference type="PANTHER" id="PTHR45790:SF3">
    <property type="entry name" value="S-ADENOSYL-L-METHIONINE-DEPENDENT UROPORPHYRINOGEN III METHYLTRANSFERASE, CHLOROPLASTIC"/>
    <property type="match status" value="1"/>
</dbReference>
<evidence type="ECO:0000256" key="8">
    <source>
        <dbReference type="ARBA" id="ARBA00025705"/>
    </source>
</evidence>
<evidence type="ECO:0000256" key="2">
    <source>
        <dbReference type="ARBA" id="ARBA00005879"/>
    </source>
</evidence>
<dbReference type="InterPro" id="IPR003043">
    <property type="entry name" value="Uropor_MeTrfase_CS"/>
</dbReference>
<dbReference type="Pfam" id="PF00590">
    <property type="entry name" value="TP_methylase"/>
    <property type="match status" value="1"/>
</dbReference>
<evidence type="ECO:0000256" key="6">
    <source>
        <dbReference type="ARBA" id="ARBA00022691"/>
    </source>
</evidence>
<dbReference type="InterPro" id="IPR014777">
    <property type="entry name" value="4pyrrole_Mease_sub1"/>
</dbReference>
<comment type="similarity">
    <text evidence="2 9">Belongs to the precorrin methyltransferase family.</text>
</comment>
<dbReference type="Gene3D" id="3.40.1010.10">
    <property type="entry name" value="Cobalt-precorrin-4 Transmethylase, Domain 1"/>
    <property type="match status" value="1"/>
</dbReference>
<dbReference type="InterPro" id="IPR006366">
    <property type="entry name" value="CobA/CysG_C"/>
</dbReference>
<dbReference type="GO" id="GO:0032259">
    <property type="term" value="P:methylation"/>
    <property type="evidence" value="ECO:0007669"/>
    <property type="project" value="UniProtKB-KW"/>
</dbReference>
<evidence type="ECO:0000313" key="11">
    <source>
        <dbReference type="EMBL" id="MFC3114437.1"/>
    </source>
</evidence>
<evidence type="ECO:0000256" key="7">
    <source>
        <dbReference type="ARBA" id="ARBA00023244"/>
    </source>
</evidence>
<reference evidence="12" key="1">
    <citation type="journal article" date="2019" name="Int. J. Syst. Evol. Microbiol.">
        <title>The Global Catalogue of Microorganisms (GCM) 10K type strain sequencing project: providing services to taxonomists for standard genome sequencing and annotation.</title>
        <authorList>
            <consortium name="The Broad Institute Genomics Platform"/>
            <consortium name="The Broad Institute Genome Sequencing Center for Infectious Disease"/>
            <person name="Wu L."/>
            <person name="Ma J."/>
        </authorList>
    </citation>
    <scope>NUCLEOTIDE SEQUENCE [LARGE SCALE GENOMIC DNA]</scope>
    <source>
        <strain evidence="12">KCTC 52237</strain>
    </source>
</reference>
<evidence type="ECO:0000259" key="10">
    <source>
        <dbReference type="Pfam" id="PF00590"/>
    </source>
</evidence>
<evidence type="ECO:0000256" key="3">
    <source>
        <dbReference type="ARBA" id="ARBA00012162"/>
    </source>
</evidence>
<dbReference type="SUPFAM" id="SSF53790">
    <property type="entry name" value="Tetrapyrrole methylase"/>
    <property type="match status" value="1"/>
</dbReference>
<dbReference type="PANTHER" id="PTHR45790">
    <property type="entry name" value="SIROHEME SYNTHASE-RELATED"/>
    <property type="match status" value="1"/>
</dbReference>
<proteinExistence type="inferred from homology"/>
<dbReference type="Gene3D" id="3.30.950.10">
    <property type="entry name" value="Methyltransferase, Cobalt-precorrin-4 Transmethylase, Domain 2"/>
    <property type="match status" value="1"/>
</dbReference>
<dbReference type="RefSeq" id="WP_378115778.1">
    <property type="nucleotide sequence ID" value="NZ_JBHRTF010000002.1"/>
</dbReference>
<accession>A0ABV7FDC3</accession>
<protein>
    <recommendedName>
        <fullName evidence="3">uroporphyrinogen-III C-methyltransferase</fullName>
        <ecNumber evidence="3">2.1.1.107</ecNumber>
    </recommendedName>
</protein>
<keyword evidence="4 9" id="KW-0489">Methyltransferase</keyword>
<evidence type="ECO:0000256" key="4">
    <source>
        <dbReference type="ARBA" id="ARBA00022603"/>
    </source>
</evidence>
<comment type="pathway">
    <text evidence="8">Porphyrin-containing compound metabolism; siroheme biosynthesis; precorrin-2 from uroporphyrinogen III: step 1/1.</text>
</comment>
<evidence type="ECO:0000256" key="5">
    <source>
        <dbReference type="ARBA" id="ARBA00022679"/>
    </source>
</evidence>
<keyword evidence="12" id="KW-1185">Reference proteome</keyword>
<comment type="pathway">
    <text evidence="1">Cofactor biosynthesis; adenosylcobalamin biosynthesis.</text>
</comment>
<dbReference type="NCBIfam" id="NF004790">
    <property type="entry name" value="PRK06136.1"/>
    <property type="match status" value="1"/>
</dbReference>
<evidence type="ECO:0000256" key="1">
    <source>
        <dbReference type="ARBA" id="ARBA00004953"/>
    </source>
</evidence>